<feature type="transmembrane region" description="Helical" evidence="1">
    <location>
        <begin position="961"/>
        <end position="980"/>
    </location>
</feature>
<dbReference type="Proteomes" id="UP000287502">
    <property type="component" value="Chromosome"/>
</dbReference>
<dbReference type="Pfam" id="PF00873">
    <property type="entry name" value="ACR_tran"/>
    <property type="match status" value="1"/>
</dbReference>
<dbReference type="Gene3D" id="3.30.70.1430">
    <property type="entry name" value="Multidrug efflux transporter AcrB pore domain"/>
    <property type="match status" value="2"/>
</dbReference>
<accession>A0A3R5XXI9</accession>
<dbReference type="OrthoDB" id="9806532at2"/>
<dbReference type="GO" id="GO:0042910">
    <property type="term" value="F:xenobiotic transmembrane transporter activity"/>
    <property type="evidence" value="ECO:0007669"/>
    <property type="project" value="TreeGrafter"/>
</dbReference>
<sequence>MMLRGGAVAWMAKNKVASNLLMLFLLVGGIFMMLNTKQEVFPDSEKDIINITFEYTGASPSEIEEGMVLPTEDAVSSLHFVNKITSVAGEGSGSVSIELIKGMDRQQALQDVKSEVDKISTYPDEAETPDVELEIRRREVLTVSVYGDVNEEALRFYADRIKNGLLATEGITQLEYVAVKDREIAVWIPEETLRKYSLTLRDVSDALRGNSMDYPSGTLETESGDIKLRMYDKRRIGSEFGSIPVVSSAGGGTVLLGDIAEISDGFEEQDILERFNGAPSISIDVYRVGKQTPASVSERVHETIDKITASFPESVKVVIWDDRSEQLQNRIDLLMKNAAFGLSLVVLILAVFLETRVALWVALGIPISVFGSFYFLNLAGASINMITTFAFIMTLGIAVDDAIVVGENIHTHYKSGKTRYRAAVDGTKEMLSAVTFSVLTTVATFAPLLFVEGSMGLLMNTLPVVVISVLLVSLMESFFILPAHMNSGRERDAKPKFSLGIRDGIRNALDRFVNGPFDRFLRMTMEYKYATVAVFIAITIIFAGIVGSGNLKFRFMAPLEGDRVRATAVMPTGTAAAVTERVVKRLEETAFKVDAEMMRETGSDTGFIEYVNSGIRRDGSAVVNVMLYEYEIRNFRTGLFEEKWREAVGSISSAESLSFDSQLRNFGANISVRLDHDNEEVLREASGIIKHKLAEYGGVYDIEDSFASKQQEIHYRLNGYGRSLGLTNETIASQVSPAFLGIKSLIYQRGQDEVTVRVKYPYSGRKYLGDVYAVNIKTPSGSEVPLSSVAEVYFTEDLTEINRTNRRRVVNVIATAGVFSNPQEIMRDLAENTMPEVQSLFPGLEWKFEGQEESRRESMDSLKYNMTFAVLIVYALLAVPLASYVQPLIIMFSIPLGLVGAAAGHMLLGLTLSLMSIFGMVAVSGVVVNNSLVLVDFINRFGRDKGYVNDEIIMEGAKRRFRPIIMTSLTTFFGLAPMILETSIHVQFLIPMAVSIAFGVLFTTIVALLFVPSAYSIMEDCKRLIDKKQ</sequence>
<evidence type="ECO:0000256" key="1">
    <source>
        <dbReference type="SAM" id="Phobius"/>
    </source>
</evidence>
<keyword evidence="1" id="KW-0812">Transmembrane</keyword>
<feature type="transmembrane region" description="Helical" evidence="1">
    <location>
        <begin position="529"/>
        <end position="549"/>
    </location>
</feature>
<dbReference type="EMBL" id="CP035108">
    <property type="protein sequence ID" value="QAR33665.1"/>
    <property type="molecule type" value="Genomic_DNA"/>
</dbReference>
<dbReference type="SUPFAM" id="SSF82693">
    <property type="entry name" value="Multidrug efflux transporter AcrB pore domain, PN1, PN2, PC1 and PC2 subdomains"/>
    <property type="match status" value="2"/>
</dbReference>
<feature type="transmembrane region" description="Helical" evidence="1">
    <location>
        <begin position="333"/>
        <end position="352"/>
    </location>
</feature>
<dbReference type="PANTHER" id="PTHR32063:SF33">
    <property type="entry name" value="RND SUPERFAMILY EFFLUX PUMP PERMEASE COMPONENT"/>
    <property type="match status" value="1"/>
</dbReference>
<keyword evidence="3" id="KW-1185">Reference proteome</keyword>
<dbReference type="SUPFAM" id="SSF82866">
    <property type="entry name" value="Multidrug efflux transporter AcrB transmembrane domain"/>
    <property type="match status" value="2"/>
</dbReference>
<dbReference type="Gene3D" id="3.30.2090.10">
    <property type="entry name" value="Multidrug efflux transporter AcrB TolC docking domain, DN and DC subdomains"/>
    <property type="match status" value="2"/>
</dbReference>
<proteinExistence type="predicted"/>
<dbReference type="InterPro" id="IPR001036">
    <property type="entry name" value="Acrflvin-R"/>
</dbReference>
<dbReference type="SUPFAM" id="SSF82714">
    <property type="entry name" value="Multidrug efflux transporter AcrB TolC docking domain, DN and DC subdomains"/>
    <property type="match status" value="2"/>
</dbReference>
<evidence type="ECO:0000313" key="3">
    <source>
        <dbReference type="Proteomes" id="UP000287502"/>
    </source>
</evidence>
<feature type="transmembrane region" description="Helical" evidence="1">
    <location>
        <begin position="462"/>
        <end position="481"/>
    </location>
</feature>
<dbReference type="Gene3D" id="3.30.70.1320">
    <property type="entry name" value="Multidrug efflux transporter AcrB pore domain like"/>
    <property type="match status" value="1"/>
</dbReference>
<dbReference type="RefSeq" id="WP_128466951.1">
    <property type="nucleotide sequence ID" value="NZ_CP035108.1"/>
</dbReference>
<dbReference type="Gene3D" id="3.30.70.1440">
    <property type="entry name" value="Multidrug efflux transporter AcrB pore domain"/>
    <property type="match status" value="1"/>
</dbReference>
<keyword evidence="1" id="KW-1133">Transmembrane helix</keyword>
<evidence type="ECO:0000313" key="2">
    <source>
        <dbReference type="EMBL" id="QAR33665.1"/>
    </source>
</evidence>
<feature type="transmembrane region" description="Helical" evidence="1">
    <location>
        <begin position="357"/>
        <end position="376"/>
    </location>
</feature>
<dbReference type="GO" id="GO:0005886">
    <property type="term" value="C:plasma membrane"/>
    <property type="evidence" value="ECO:0007669"/>
    <property type="project" value="TreeGrafter"/>
</dbReference>
<feature type="transmembrane region" description="Helical" evidence="1">
    <location>
        <begin position="388"/>
        <end position="409"/>
    </location>
</feature>
<name>A0A3R5XXI9_9BACT</name>
<dbReference type="PRINTS" id="PR00702">
    <property type="entry name" value="ACRIFLAVINRP"/>
</dbReference>
<protein>
    <submittedName>
        <fullName evidence="2">Efflux RND transporter permease subunit</fullName>
    </submittedName>
</protein>
<dbReference type="Gene3D" id="1.20.1640.10">
    <property type="entry name" value="Multidrug efflux transporter AcrB transmembrane domain"/>
    <property type="match status" value="2"/>
</dbReference>
<keyword evidence="1" id="KW-0472">Membrane</keyword>
<organism evidence="2 3">
    <name type="scientific">Geovibrio thiophilus</name>
    <dbReference type="NCBI Taxonomy" id="139438"/>
    <lineage>
        <taxon>Bacteria</taxon>
        <taxon>Pseudomonadati</taxon>
        <taxon>Deferribacterota</taxon>
        <taxon>Deferribacteres</taxon>
        <taxon>Deferribacterales</taxon>
        <taxon>Geovibrionaceae</taxon>
        <taxon>Geovibrio</taxon>
    </lineage>
</organism>
<feature type="transmembrane region" description="Helical" evidence="1">
    <location>
        <begin position="430"/>
        <end position="450"/>
    </location>
</feature>
<gene>
    <name evidence="2" type="ORF">EP073_09700</name>
</gene>
<feature type="transmembrane region" description="Helical" evidence="1">
    <location>
        <begin position="888"/>
        <end position="908"/>
    </location>
</feature>
<feature type="transmembrane region" description="Helical" evidence="1">
    <location>
        <begin position="914"/>
        <end position="935"/>
    </location>
</feature>
<dbReference type="PANTHER" id="PTHR32063">
    <property type="match status" value="1"/>
</dbReference>
<feature type="transmembrane region" description="Helical" evidence="1">
    <location>
        <begin position="992"/>
        <end position="1018"/>
    </location>
</feature>
<feature type="transmembrane region" description="Helical" evidence="1">
    <location>
        <begin position="864"/>
        <end position="881"/>
    </location>
</feature>
<dbReference type="KEGG" id="gtl:EP073_09700"/>
<dbReference type="InterPro" id="IPR027463">
    <property type="entry name" value="AcrB_DN_DC_subdom"/>
</dbReference>
<reference evidence="2 3" key="1">
    <citation type="submission" date="2019-01" db="EMBL/GenBank/DDBJ databases">
        <title>Geovibrio thiophilus DSM 11263, complete genome.</title>
        <authorList>
            <person name="Spring S."/>
            <person name="Bunk B."/>
            <person name="Sproer C."/>
        </authorList>
    </citation>
    <scope>NUCLEOTIDE SEQUENCE [LARGE SCALE GENOMIC DNA]</scope>
    <source>
        <strain evidence="2 3">DSM 11263</strain>
    </source>
</reference>
<dbReference type="AlphaFoldDB" id="A0A3R5XXI9"/>